<feature type="repeat" description="WD" evidence="5">
    <location>
        <begin position="176"/>
        <end position="208"/>
    </location>
</feature>
<dbReference type="InterPro" id="IPR051179">
    <property type="entry name" value="WD_repeat_multifunction"/>
</dbReference>
<dbReference type="PROSITE" id="PS50082">
    <property type="entry name" value="WD_REPEATS_2"/>
    <property type="match status" value="2"/>
</dbReference>
<dbReference type="EMBL" id="JANBPU010000075">
    <property type="protein sequence ID" value="KAJ1917316.1"/>
    <property type="molecule type" value="Genomic_DNA"/>
</dbReference>
<dbReference type="InterPro" id="IPR015943">
    <property type="entry name" value="WD40/YVTN_repeat-like_dom_sf"/>
</dbReference>
<evidence type="ECO:0000313" key="7">
    <source>
        <dbReference type="Proteomes" id="UP001150538"/>
    </source>
</evidence>
<keyword evidence="2" id="KW-0677">Repeat</keyword>
<keyword evidence="3" id="KW-0647">Proteasome</keyword>
<evidence type="ECO:0000256" key="5">
    <source>
        <dbReference type="PROSITE-ProRule" id="PRU00221"/>
    </source>
</evidence>
<feature type="repeat" description="WD" evidence="5">
    <location>
        <begin position="270"/>
        <end position="305"/>
    </location>
</feature>
<comment type="similarity">
    <text evidence="4">Belongs to the WD repeat PAAF1/RPN14 family.</text>
</comment>
<dbReference type="PROSITE" id="PS50294">
    <property type="entry name" value="WD_REPEATS_REGION"/>
    <property type="match status" value="2"/>
</dbReference>
<dbReference type="SMART" id="SM00320">
    <property type="entry name" value="WD40"/>
    <property type="match status" value="4"/>
</dbReference>
<dbReference type="GO" id="GO:0000502">
    <property type="term" value="C:proteasome complex"/>
    <property type="evidence" value="ECO:0007669"/>
    <property type="project" value="UniProtKB-KW"/>
</dbReference>
<keyword evidence="7" id="KW-1185">Reference proteome</keyword>
<protein>
    <submittedName>
        <fullName evidence="6">Uncharacterized protein</fullName>
    </submittedName>
</protein>
<proteinExistence type="inferred from homology"/>
<dbReference type="InterPro" id="IPR001680">
    <property type="entry name" value="WD40_rpt"/>
</dbReference>
<sequence>MARKPNLLPFLTIQHDAQIDFSEVLNSNEEDSNATIWTSVYKQGMSLKKRKTPIHDTIEITPSDSGQGLSLKGSEGVELTYENKRTLTGYCKKLGIDGLRISFPKKQLKPEIGGKKGGIFIVVQILSFDVSPTEDLYVAGSGDGRLAVYDLQKDERRMDLIGHSEDVTACKFFPSGQGHTSFVTDVDIVGIGKNVISSSKDGTVRLWNCGTSSEVCVFKIGERPVNCINLGSYTTKDEHETQEKLFIAGSADGTIQIYDILGKKRAITSYSNTLQEVTAVAYLPASGLYASGTSNGAVEIWDIRSHATPLFCFQRNDSKITDLSLSKGIEGHEPTCFVATADGGFYKTSELSSENDIQVVEEFIGPDLDCITRIRSINNPDKPNIYPNIWNSCIDGTIRLY</sequence>
<dbReference type="Proteomes" id="UP001150538">
    <property type="component" value="Unassembled WGS sequence"/>
</dbReference>
<evidence type="ECO:0000256" key="1">
    <source>
        <dbReference type="ARBA" id="ARBA00022574"/>
    </source>
</evidence>
<name>A0A9W8DT77_9FUNG</name>
<dbReference type="PRINTS" id="PR00320">
    <property type="entry name" value="GPROTEINBRPT"/>
</dbReference>
<comment type="caution">
    <text evidence="6">The sequence shown here is derived from an EMBL/GenBank/DDBJ whole genome shotgun (WGS) entry which is preliminary data.</text>
</comment>
<evidence type="ECO:0000313" key="6">
    <source>
        <dbReference type="EMBL" id="KAJ1917316.1"/>
    </source>
</evidence>
<dbReference type="InterPro" id="IPR036322">
    <property type="entry name" value="WD40_repeat_dom_sf"/>
</dbReference>
<evidence type="ECO:0000256" key="3">
    <source>
        <dbReference type="ARBA" id="ARBA00022942"/>
    </source>
</evidence>
<evidence type="ECO:0000256" key="4">
    <source>
        <dbReference type="ARBA" id="ARBA00038321"/>
    </source>
</evidence>
<dbReference type="PANTHER" id="PTHR19857:SF19">
    <property type="entry name" value="26S PROTEASOME REGULATORY SUBUNIT RPN14"/>
    <property type="match status" value="1"/>
</dbReference>
<dbReference type="AlphaFoldDB" id="A0A9W8DT77"/>
<dbReference type="SUPFAM" id="SSF50978">
    <property type="entry name" value="WD40 repeat-like"/>
    <property type="match status" value="1"/>
</dbReference>
<evidence type="ECO:0000256" key="2">
    <source>
        <dbReference type="ARBA" id="ARBA00022737"/>
    </source>
</evidence>
<gene>
    <name evidence="6" type="ORF">H4219_003275</name>
</gene>
<dbReference type="Pfam" id="PF00400">
    <property type="entry name" value="WD40"/>
    <property type="match status" value="1"/>
</dbReference>
<dbReference type="PANTHER" id="PTHR19857">
    <property type="entry name" value="MITOCHONDRIAL DIVISION PROTEIN 1-RELATED"/>
    <property type="match status" value="1"/>
</dbReference>
<organism evidence="6 7">
    <name type="scientific">Mycoemilia scoparia</name>
    <dbReference type="NCBI Taxonomy" id="417184"/>
    <lineage>
        <taxon>Eukaryota</taxon>
        <taxon>Fungi</taxon>
        <taxon>Fungi incertae sedis</taxon>
        <taxon>Zoopagomycota</taxon>
        <taxon>Kickxellomycotina</taxon>
        <taxon>Kickxellomycetes</taxon>
        <taxon>Kickxellales</taxon>
        <taxon>Kickxellaceae</taxon>
        <taxon>Mycoemilia</taxon>
    </lineage>
</organism>
<reference evidence="6" key="1">
    <citation type="submission" date="2022-07" db="EMBL/GenBank/DDBJ databases">
        <title>Phylogenomic reconstructions and comparative analyses of Kickxellomycotina fungi.</title>
        <authorList>
            <person name="Reynolds N.K."/>
            <person name="Stajich J.E."/>
            <person name="Barry K."/>
            <person name="Grigoriev I.V."/>
            <person name="Crous P."/>
            <person name="Smith M.E."/>
        </authorList>
    </citation>
    <scope>NUCLEOTIDE SEQUENCE</scope>
    <source>
        <strain evidence="6">NBRC 100468</strain>
    </source>
</reference>
<dbReference type="InterPro" id="IPR020472">
    <property type="entry name" value="WD40_PAC1"/>
</dbReference>
<dbReference type="Gene3D" id="2.130.10.10">
    <property type="entry name" value="YVTN repeat-like/Quinoprotein amine dehydrogenase"/>
    <property type="match status" value="2"/>
</dbReference>
<keyword evidence="1 5" id="KW-0853">WD repeat</keyword>
<accession>A0A9W8DT77</accession>
<dbReference type="OrthoDB" id="10257301at2759"/>